<evidence type="ECO:0000256" key="5">
    <source>
        <dbReference type="SAM" id="Phobius"/>
    </source>
</evidence>
<evidence type="ECO:0000256" key="3">
    <source>
        <dbReference type="ARBA" id="ARBA00022842"/>
    </source>
</evidence>
<dbReference type="InterPro" id="IPR036412">
    <property type="entry name" value="HAD-like_sf"/>
</dbReference>
<dbReference type="OrthoDB" id="1422951at2759"/>
<feature type="transmembrane region" description="Helical" evidence="5">
    <location>
        <begin position="700"/>
        <end position="719"/>
    </location>
</feature>
<evidence type="ECO:0000313" key="9">
    <source>
        <dbReference type="Proteomes" id="UP000239757"/>
    </source>
</evidence>
<dbReference type="EMBL" id="KZ670047">
    <property type="protein sequence ID" value="PPR84029.1"/>
    <property type="molecule type" value="Genomic_DNA"/>
</dbReference>
<evidence type="ECO:0000259" key="6">
    <source>
        <dbReference type="Pfam" id="PF00122"/>
    </source>
</evidence>
<feature type="transmembrane region" description="Helical" evidence="5">
    <location>
        <begin position="389"/>
        <end position="408"/>
    </location>
</feature>
<feature type="domain" description="Cation-transporting P-type ATPase C-terminal" evidence="7">
    <location>
        <begin position="691"/>
        <end position="869"/>
    </location>
</feature>
<evidence type="ECO:0000256" key="4">
    <source>
        <dbReference type="SAM" id="MobiDB-lite"/>
    </source>
</evidence>
<accession>A0A2P5VYY6</accession>
<gene>
    <name evidence="8" type="ORF">GOBAR_AA36682</name>
</gene>
<dbReference type="GO" id="GO:0046872">
    <property type="term" value="F:metal ion binding"/>
    <property type="evidence" value="ECO:0007669"/>
    <property type="project" value="UniProtKB-KW"/>
</dbReference>
<evidence type="ECO:0000259" key="7">
    <source>
        <dbReference type="Pfam" id="PF00689"/>
    </source>
</evidence>
<evidence type="ECO:0000256" key="1">
    <source>
        <dbReference type="ARBA" id="ARBA00022723"/>
    </source>
</evidence>
<proteinExistence type="predicted"/>
<feature type="transmembrane region" description="Helical" evidence="5">
    <location>
        <begin position="740"/>
        <end position="765"/>
    </location>
</feature>
<evidence type="ECO:0000313" key="8">
    <source>
        <dbReference type="EMBL" id="PPR84029.1"/>
    </source>
</evidence>
<keyword evidence="5" id="KW-0812">Transmembrane</keyword>
<feature type="transmembrane region" description="Helical" evidence="5">
    <location>
        <begin position="817"/>
        <end position="835"/>
    </location>
</feature>
<dbReference type="Gene3D" id="2.70.150.10">
    <property type="entry name" value="Calcium-transporting ATPase, cytoplasmic transduction domain A"/>
    <property type="match status" value="1"/>
</dbReference>
<dbReference type="PANTHER" id="PTHR24093:SF454">
    <property type="entry name" value="CATION-TRANSPORTING P-TYPE ATPASE C-TERMINAL DOMAIN-CONTAINING PROTEIN"/>
    <property type="match status" value="1"/>
</dbReference>
<dbReference type="SUPFAM" id="SSF81665">
    <property type="entry name" value="Calcium ATPase, transmembrane domain M"/>
    <property type="match status" value="1"/>
</dbReference>
<sequence length="966" mass="106305">MSAGASNIGGCNEHRDEDTLSVSLLNTTANSSRKNWTRLYNLFLVVGSRIKPEREEVSIEEDGSVPKSSSNSGSADCCTIDMVPTEIEEFFIEEDGSVPKSSSTSGSADCSTNDMFAPKIEVFPKEDGSVPRSADDIRINIPEGVDGNAKKAAQIVRDKDLTSLEEEGGVRRVKSRLQSILAQEIDRSFEEQATAVIVTSTTFDAKVFVVSFVEASKTPTIFLLLVFAALSFTIEMMEAEPKHGWHDGVAILVAVFMLLIFRSVANYRRARRLQKRNKFHVSVLKDGQPKTITISTLAVGHILCLQKGDFVPADGLFVSENDLKLADILNPNINRDDNPFLLAGSKIMEGEGHMLVTSVGDKTVLAIVDPDEKSLMEGQIDKTNACMEYVGLSISLLVSALVLINLVVRKMDKNSNTMPEIKGDVSAYRVIKIFARVFLNPRGKVQILTGVLTVMVTSLQHGIPVVITISLWYWKKKMSSGDANVQNLSSCGTIGIVSVMCFDENTVVACKEVMESIVGTLKEEEVGCKLMSKDELPTAQAMAREIGIQNPDLRDMAIENKDLHELAATAEGMNKIAVIGSCKLEDKIRILQRLKQEGHVVAFIGGMATNDDLALKAADVGITICECSTKMARENSEIVISSRNSLRSLIRCLKMGKCAYGNVQTFNQIQLTAILASLLVTLVTTSILDESPITGIHMLWVNSIICILGGLMMVMESYGHQELMNNQTVRRMKSLLTKTMWRNVAIRAASDACHLLLLQFIGQAILQINKDVVKTMVFNGFILCQVLDLFISTIIIFARNEEVSVSVVRFMCSRHWFLMASGGVMAMQVVVVELLQSLAEYERLNVMQWGFCFIYAAWMCGTGLTVKLIADSASEGLWSSRSSGSQFGYLRLRSRTDPSWTTLGFMAQYPPTDCYILNTDGALRSRSSMVTTGCLLRNLADDESEERTACKRNYGGLERDCGLLKS</sequence>
<feature type="transmembrane region" description="Helical" evidence="5">
    <location>
        <begin position="669"/>
        <end position="688"/>
    </location>
</feature>
<evidence type="ECO:0000256" key="2">
    <source>
        <dbReference type="ARBA" id="ARBA00022837"/>
    </source>
</evidence>
<keyword evidence="2" id="KW-0106">Calcium</keyword>
<feature type="transmembrane region" description="Helical" evidence="5">
    <location>
        <begin position="777"/>
        <end position="797"/>
    </location>
</feature>
<reference evidence="8 9" key="1">
    <citation type="submission" date="2015-01" db="EMBL/GenBank/DDBJ databases">
        <title>Genome of allotetraploid Gossypium barbadense reveals genomic plasticity and fiber elongation in cotton evolution.</title>
        <authorList>
            <person name="Chen X."/>
            <person name="Liu X."/>
            <person name="Zhao B."/>
            <person name="Zheng H."/>
            <person name="Hu Y."/>
            <person name="Lu G."/>
            <person name="Yang C."/>
            <person name="Chen J."/>
            <person name="Shan C."/>
            <person name="Zhang L."/>
            <person name="Zhou Y."/>
            <person name="Wang L."/>
            <person name="Guo W."/>
            <person name="Bai Y."/>
            <person name="Ruan J."/>
            <person name="Shangguan X."/>
            <person name="Mao Y."/>
            <person name="Jiang J."/>
            <person name="Zhu Y."/>
            <person name="Lei J."/>
            <person name="Kang H."/>
            <person name="Chen S."/>
            <person name="He X."/>
            <person name="Wang R."/>
            <person name="Wang Y."/>
            <person name="Chen J."/>
            <person name="Wang L."/>
            <person name="Yu S."/>
            <person name="Wang B."/>
            <person name="Wei J."/>
            <person name="Song S."/>
            <person name="Lu X."/>
            <person name="Gao Z."/>
            <person name="Gu W."/>
            <person name="Deng X."/>
            <person name="Ma D."/>
            <person name="Wang S."/>
            <person name="Liang W."/>
            <person name="Fang L."/>
            <person name="Cai C."/>
            <person name="Zhu X."/>
            <person name="Zhou B."/>
            <person name="Zhang Y."/>
            <person name="Chen Z."/>
            <person name="Xu S."/>
            <person name="Zhu R."/>
            <person name="Wang S."/>
            <person name="Zhang T."/>
            <person name="Zhao G."/>
        </authorList>
    </citation>
    <scope>NUCLEOTIDE SEQUENCE [LARGE SCALE GENOMIC DNA]</scope>
    <source>
        <strain evidence="9">cv. Xinhai21</strain>
        <tissue evidence="8">Leaf</tissue>
    </source>
</reference>
<name>A0A2P5VYY6_GOSBA</name>
<dbReference type="InterPro" id="IPR008250">
    <property type="entry name" value="ATPase_P-typ_transduc_dom_A_sf"/>
</dbReference>
<dbReference type="Proteomes" id="UP000239757">
    <property type="component" value="Unassembled WGS sequence"/>
</dbReference>
<dbReference type="GO" id="GO:0005388">
    <property type="term" value="F:P-type calcium transporter activity"/>
    <property type="evidence" value="ECO:0007669"/>
    <property type="project" value="TreeGrafter"/>
</dbReference>
<feature type="compositionally biased region" description="Low complexity" evidence="4">
    <location>
        <begin position="65"/>
        <end position="74"/>
    </location>
</feature>
<dbReference type="InterPro" id="IPR023298">
    <property type="entry name" value="ATPase_P-typ_TM_dom_sf"/>
</dbReference>
<dbReference type="SUPFAM" id="SSF56784">
    <property type="entry name" value="HAD-like"/>
    <property type="match status" value="1"/>
</dbReference>
<dbReference type="InterPro" id="IPR059000">
    <property type="entry name" value="ATPase_P-type_domA"/>
</dbReference>
<feature type="transmembrane region" description="Helical" evidence="5">
    <location>
        <begin position="447"/>
        <end position="474"/>
    </location>
</feature>
<dbReference type="GO" id="GO:0005886">
    <property type="term" value="C:plasma membrane"/>
    <property type="evidence" value="ECO:0007669"/>
    <property type="project" value="TreeGrafter"/>
</dbReference>
<organism evidence="8 9">
    <name type="scientific">Gossypium barbadense</name>
    <name type="common">Sea Island cotton</name>
    <name type="synonym">Hibiscus barbadensis</name>
    <dbReference type="NCBI Taxonomy" id="3634"/>
    <lineage>
        <taxon>Eukaryota</taxon>
        <taxon>Viridiplantae</taxon>
        <taxon>Streptophyta</taxon>
        <taxon>Embryophyta</taxon>
        <taxon>Tracheophyta</taxon>
        <taxon>Spermatophyta</taxon>
        <taxon>Magnoliopsida</taxon>
        <taxon>eudicotyledons</taxon>
        <taxon>Gunneridae</taxon>
        <taxon>Pentapetalae</taxon>
        <taxon>rosids</taxon>
        <taxon>malvids</taxon>
        <taxon>Malvales</taxon>
        <taxon>Malvaceae</taxon>
        <taxon>Malvoideae</taxon>
        <taxon>Gossypium</taxon>
    </lineage>
</organism>
<feature type="region of interest" description="Disordered" evidence="4">
    <location>
        <begin position="54"/>
        <end position="76"/>
    </location>
</feature>
<dbReference type="AlphaFoldDB" id="A0A2P5VYY6"/>
<keyword evidence="5" id="KW-1133">Transmembrane helix</keyword>
<dbReference type="Gene3D" id="1.20.1110.10">
    <property type="entry name" value="Calcium-transporting ATPase, transmembrane domain"/>
    <property type="match status" value="2"/>
</dbReference>
<keyword evidence="1" id="KW-0479">Metal-binding</keyword>
<dbReference type="Pfam" id="PF00689">
    <property type="entry name" value="Cation_ATPase_C"/>
    <property type="match status" value="1"/>
</dbReference>
<keyword evidence="3" id="KW-0460">Magnesium</keyword>
<protein>
    <submittedName>
        <fullName evidence="8">Uncharacterized protein</fullName>
    </submittedName>
</protein>
<feature type="domain" description="P-type ATPase A" evidence="6">
    <location>
        <begin position="280"/>
        <end position="365"/>
    </location>
</feature>
<dbReference type="InterPro" id="IPR006068">
    <property type="entry name" value="ATPase_P-typ_cation-transptr_C"/>
</dbReference>
<dbReference type="SUPFAM" id="SSF81653">
    <property type="entry name" value="Calcium ATPase, transduction domain A"/>
    <property type="match status" value="1"/>
</dbReference>
<dbReference type="PANTHER" id="PTHR24093">
    <property type="entry name" value="CATION TRANSPORTING ATPASE"/>
    <property type="match status" value="1"/>
</dbReference>
<dbReference type="Pfam" id="PF00122">
    <property type="entry name" value="E1-E2_ATPase"/>
    <property type="match status" value="1"/>
</dbReference>
<feature type="transmembrane region" description="Helical" evidence="5">
    <location>
        <begin position="249"/>
        <end position="267"/>
    </location>
</feature>
<keyword evidence="5" id="KW-0472">Membrane</keyword>
<feature type="transmembrane region" description="Helical" evidence="5">
    <location>
        <begin position="847"/>
        <end position="870"/>
    </location>
</feature>